<dbReference type="EMBL" id="QGDL01000029">
    <property type="protein sequence ID" value="PWJ17063.1"/>
    <property type="molecule type" value="Genomic_DNA"/>
</dbReference>
<dbReference type="Pfam" id="PF00756">
    <property type="entry name" value="Esterase"/>
    <property type="match status" value="1"/>
</dbReference>
<dbReference type="Gene3D" id="3.40.50.1820">
    <property type="entry name" value="alpha/beta hydrolase"/>
    <property type="match status" value="1"/>
</dbReference>
<dbReference type="InterPro" id="IPR029058">
    <property type="entry name" value="AB_hydrolase_fold"/>
</dbReference>
<evidence type="ECO:0000313" key="1">
    <source>
        <dbReference type="EMBL" id="PWJ17063.1"/>
    </source>
</evidence>
<dbReference type="OrthoDB" id="9803578at2"/>
<dbReference type="AlphaFoldDB" id="A0A2Y9BPD6"/>
<sequence length="271" mass="30403">MALIHCSFGSDSLGMTTDIHVILPEVDVKEGEKDVRFPTLYLLHGASDNYSNWIRFTSVERYAAQHGIAVVMPEAGLSFYNNMPMGYNCYDYVAKELLAFTRAMFPLSDKREETFIAGLSMGGYGTMRIALNNPEVFSAAGTFSGAVDLTSMSSTSVGFMDEAQTQFMMERAFGVKDSGSLKGTDADPIHLLEGFRECRECMPRLYQSCGTEDFLYAQNQAFKTAAEKAGLPVHYEEWKGDHNWPFWDVSIQRFFDWLKSEEGIDDGMDSM</sequence>
<dbReference type="GO" id="GO:0016747">
    <property type="term" value="F:acyltransferase activity, transferring groups other than amino-acyl groups"/>
    <property type="evidence" value="ECO:0007669"/>
    <property type="project" value="TreeGrafter"/>
</dbReference>
<name>A0A2Y9BPD6_9FIRM</name>
<organism evidence="1 2">
    <name type="scientific">Faecalicatena orotica</name>
    <dbReference type="NCBI Taxonomy" id="1544"/>
    <lineage>
        <taxon>Bacteria</taxon>
        <taxon>Bacillati</taxon>
        <taxon>Bacillota</taxon>
        <taxon>Clostridia</taxon>
        <taxon>Lachnospirales</taxon>
        <taxon>Lachnospiraceae</taxon>
        <taxon>Faecalicatena</taxon>
    </lineage>
</organism>
<dbReference type="InterPro" id="IPR050583">
    <property type="entry name" value="Mycobacterial_A85_antigen"/>
</dbReference>
<dbReference type="PANTHER" id="PTHR48098">
    <property type="entry name" value="ENTEROCHELIN ESTERASE-RELATED"/>
    <property type="match status" value="1"/>
</dbReference>
<comment type="caution">
    <text evidence="1">The sequence shown here is derived from an EMBL/GenBank/DDBJ whole genome shotgun (WGS) entry which is preliminary data.</text>
</comment>
<evidence type="ECO:0000313" key="2">
    <source>
        <dbReference type="Proteomes" id="UP000245845"/>
    </source>
</evidence>
<keyword evidence="1" id="KW-0378">Hydrolase</keyword>
<dbReference type="PANTHER" id="PTHR48098:SF1">
    <property type="entry name" value="DIACYLGLYCEROL ACYLTRANSFERASE_MYCOLYLTRANSFERASE AG85A"/>
    <property type="match status" value="1"/>
</dbReference>
<proteinExistence type="predicted"/>
<accession>A0A2Y9BPD6</accession>
<reference evidence="1 2" key="1">
    <citation type="submission" date="2018-05" db="EMBL/GenBank/DDBJ databases">
        <title>The Hungate 1000. A catalogue of reference genomes from the rumen microbiome.</title>
        <authorList>
            <person name="Kelly W."/>
        </authorList>
    </citation>
    <scope>NUCLEOTIDE SEQUENCE [LARGE SCALE GENOMIC DNA]</scope>
    <source>
        <strain evidence="1 2">NLAE-zl-C242</strain>
    </source>
</reference>
<dbReference type="Proteomes" id="UP000245845">
    <property type="component" value="Unassembled WGS sequence"/>
</dbReference>
<gene>
    <name evidence="1" type="ORF">A8806_1294</name>
</gene>
<keyword evidence="2" id="KW-1185">Reference proteome</keyword>
<protein>
    <submittedName>
        <fullName evidence="1">S-formylglutathione hydrolase FrmB</fullName>
    </submittedName>
</protein>
<dbReference type="GO" id="GO:0016787">
    <property type="term" value="F:hydrolase activity"/>
    <property type="evidence" value="ECO:0007669"/>
    <property type="project" value="UniProtKB-KW"/>
</dbReference>
<dbReference type="SUPFAM" id="SSF53474">
    <property type="entry name" value="alpha/beta-Hydrolases"/>
    <property type="match status" value="1"/>
</dbReference>
<dbReference type="RefSeq" id="WP_109734021.1">
    <property type="nucleotide sequence ID" value="NZ_BAAACK010000017.1"/>
</dbReference>
<dbReference type="InterPro" id="IPR000801">
    <property type="entry name" value="Esterase-like"/>
</dbReference>